<dbReference type="PANTHER" id="PTHR11923:SF69">
    <property type="entry name" value="SENSORY NEURON MEMBRANE PROTEIN 1"/>
    <property type="match status" value="1"/>
</dbReference>
<dbReference type="Proteomes" id="UP000015102">
    <property type="component" value="Unassembled WGS sequence"/>
</dbReference>
<proteinExistence type="inferred from homology"/>
<reference evidence="14" key="1">
    <citation type="submission" date="2013-02" db="EMBL/GenBank/DDBJ databases">
        <authorList>
            <person name="Hughes D."/>
        </authorList>
    </citation>
    <scope>NUCLEOTIDE SEQUENCE</scope>
    <source>
        <strain>Durham</strain>
        <strain evidence="14">NC isolate 2 -- Noor lab</strain>
    </source>
</reference>
<dbReference type="AlphaFoldDB" id="T1GSC9"/>
<dbReference type="STRING" id="36166.T1GSC9"/>
<name>T1GSC9_MEGSC</name>
<keyword evidence="4" id="KW-0716">Sensory transduction</keyword>
<keyword evidence="3" id="KW-1003">Cell membrane</keyword>
<comment type="similarity">
    <text evidence="2">Belongs to the CD36 family.</text>
</comment>
<dbReference type="Pfam" id="PF01130">
    <property type="entry name" value="CD36"/>
    <property type="match status" value="1"/>
</dbReference>
<evidence type="ECO:0000256" key="3">
    <source>
        <dbReference type="ARBA" id="ARBA00022475"/>
    </source>
</evidence>
<evidence type="ECO:0000256" key="1">
    <source>
        <dbReference type="ARBA" id="ARBA00004651"/>
    </source>
</evidence>
<dbReference type="GO" id="GO:0007608">
    <property type="term" value="P:sensory perception of smell"/>
    <property type="evidence" value="ECO:0007669"/>
    <property type="project" value="UniProtKB-KW"/>
</dbReference>
<evidence type="ECO:0000256" key="4">
    <source>
        <dbReference type="ARBA" id="ARBA00022606"/>
    </source>
</evidence>
<comment type="subcellular location">
    <subcellularLocation>
        <location evidence="1">Cell membrane</location>
        <topology evidence="1">Multi-pass membrane protein</topology>
    </subcellularLocation>
</comment>
<organism evidence="13 14">
    <name type="scientific">Megaselia scalaris</name>
    <name type="common">Humpbacked fly</name>
    <name type="synonym">Phora scalaris</name>
    <dbReference type="NCBI Taxonomy" id="36166"/>
    <lineage>
        <taxon>Eukaryota</taxon>
        <taxon>Metazoa</taxon>
        <taxon>Ecdysozoa</taxon>
        <taxon>Arthropoda</taxon>
        <taxon>Hexapoda</taxon>
        <taxon>Insecta</taxon>
        <taxon>Pterygota</taxon>
        <taxon>Neoptera</taxon>
        <taxon>Endopterygota</taxon>
        <taxon>Diptera</taxon>
        <taxon>Brachycera</taxon>
        <taxon>Muscomorpha</taxon>
        <taxon>Platypezoidea</taxon>
        <taxon>Phoridae</taxon>
        <taxon>Megaseliini</taxon>
        <taxon>Megaselia</taxon>
    </lineage>
</organism>
<dbReference type="PANTHER" id="PTHR11923">
    <property type="entry name" value="SCAVENGER RECEPTOR CLASS B TYPE-1 SR-B1"/>
    <property type="match status" value="1"/>
</dbReference>
<evidence type="ECO:0000313" key="14">
    <source>
        <dbReference type="Proteomes" id="UP000015102"/>
    </source>
</evidence>
<evidence type="ECO:0000256" key="5">
    <source>
        <dbReference type="ARBA" id="ARBA00022692"/>
    </source>
</evidence>
<evidence type="ECO:0000256" key="10">
    <source>
        <dbReference type="ARBA" id="ARBA00023170"/>
    </source>
</evidence>
<accession>T1GSC9</accession>
<keyword evidence="14" id="KW-1185">Reference proteome</keyword>
<keyword evidence="11" id="KW-0325">Glycoprotein</keyword>
<dbReference type="GO" id="GO:0005044">
    <property type="term" value="F:scavenger receptor activity"/>
    <property type="evidence" value="ECO:0007669"/>
    <property type="project" value="TreeGrafter"/>
</dbReference>
<dbReference type="PRINTS" id="PR01609">
    <property type="entry name" value="CD36FAMILY"/>
</dbReference>
<sequence length="427" mass="47992">MKRFKVSTWNFAMAQCCGGLNFRQLSEHGAETWNRDSSNVVQGPFCVDFLIYVFNVTNPDAVIAGGKPIVQEIGPYYFEEWKDKFDFEDDDEEDTVTYNMRNTFIFRPDLSWPLNGEEKITIPHPMVQVGALAVKKDKEALLEMVSAGLKIIFGGKAYLTDTFLNIFFKGFFVDCSSQEFEAVAICSAFYMGEVKQATQVNATHFLLSFMGTVNGSSAGRFTVCRGAKNYKKIGQVVLLLENLKWMSGMEKAIVINLDEGVWAFAPDLCRSLGATAKKDVTYAKMPAVRYSIEFGDIKADPSQHCLCDDPEDPETCPPKGTFSIFKCVGAPMIISLPHFYAADPKLAEDIGGLHPNEEDHAISMDFELTTGTPFYGAKRLQFNLEVQPVEQLDEMKKMRKMIVPLFWVEESAALNKTWTDKIKPLFL</sequence>
<evidence type="ECO:0000256" key="8">
    <source>
        <dbReference type="ARBA" id="ARBA00023136"/>
    </source>
</evidence>
<reference evidence="13" key="2">
    <citation type="submission" date="2015-06" db="UniProtKB">
        <authorList>
            <consortium name="EnsemblMetazoa"/>
        </authorList>
    </citation>
    <scope>IDENTIFICATION</scope>
</reference>
<keyword evidence="9" id="KW-1015">Disulfide bond</keyword>
<keyword evidence="8" id="KW-0472">Membrane</keyword>
<keyword evidence="7" id="KW-1133">Transmembrane helix</keyword>
<evidence type="ECO:0000313" key="13">
    <source>
        <dbReference type="EnsemblMetazoa" id="MESCA006582-PA"/>
    </source>
</evidence>
<protein>
    <recommendedName>
        <fullName evidence="12">Sensory neuron membrane protein 1</fullName>
    </recommendedName>
</protein>
<dbReference type="EnsemblMetazoa" id="MESCA006582-RA">
    <property type="protein sequence ID" value="MESCA006582-PA"/>
    <property type="gene ID" value="MESCA006582"/>
</dbReference>
<dbReference type="HOGENOM" id="CLU_019853_4_0_1"/>
<dbReference type="GO" id="GO:0005886">
    <property type="term" value="C:plasma membrane"/>
    <property type="evidence" value="ECO:0007669"/>
    <property type="project" value="UniProtKB-SubCell"/>
</dbReference>
<keyword evidence="6" id="KW-0552">Olfaction</keyword>
<dbReference type="InterPro" id="IPR005428">
    <property type="entry name" value="CD36/SCARB1/SNMP1"/>
</dbReference>
<evidence type="ECO:0000256" key="11">
    <source>
        <dbReference type="ARBA" id="ARBA00023180"/>
    </source>
</evidence>
<evidence type="ECO:0000256" key="7">
    <source>
        <dbReference type="ARBA" id="ARBA00022989"/>
    </source>
</evidence>
<dbReference type="GO" id="GO:0005737">
    <property type="term" value="C:cytoplasm"/>
    <property type="evidence" value="ECO:0007669"/>
    <property type="project" value="TreeGrafter"/>
</dbReference>
<evidence type="ECO:0000256" key="2">
    <source>
        <dbReference type="ARBA" id="ARBA00010532"/>
    </source>
</evidence>
<dbReference type="OMA" id="AFITAKF"/>
<evidence type="ECO:0000256" key="6">
    <source>
        <dbReference type="ARBA" id="ARBA00022725"/>
    </source>
</evidence>
<evidence type="ECO:0000256" key="9">
    <source>
        <dbReference type="ARBA" id="ARBA00023157"/>
    </source>
</evidence>
<evidence type="ECO:0000256" key="12">
    <source>
        <dbReference type="ARBA" id="ARBA00040646"/>
    </source>
</evidence>
<dbReference type="PRINTS" id="PR01610">
    <property type="entry name" value="CD36ANTIGEN"/>
</dbReference>
<keyword evidence="10" id="KW-0675">Receptor</keyword>
<keyword evidence="5" id="KW-0812">Transmembrane</keyword>
<dbReference type="EMBL" id="CAQQ02002198">
    <property type="status" value="NOT_ANNOTATED_CDS"/>
    <property type="molecule type" value="Genomic_DNA"/>
</dbReference>
<dbReference type="InterPro" id="IPR002159">
    <property type="entry name" value="CD36_fam"/>
</dbReference>